<evidence type="ECO:0000256" key="2">
    <source>
        <dbReference type="SAM" id="MobiDB-lite"/>
    </source>
</evidence>
<dbReference type="PANTHER" id="PTHR11046">
    <property type="entry name" value="OLIGORIBONUCLEASE, MITOCHONDRIAL"/>
    <property type="match status" value="1"/>
</dbReference>
<dbReference type="Ensembl" id="ENSGWIT00000043791.1">
    <property type="protein sequence ID" value="ENSGWIP00000040303.1"/>
    <property type="gene ID" value="ENSGWIG00000020380.1"/>
</dbReference>
<evidence type="ECO:0000256" key="1">
    <source>
        <dbReference type="ARBA" id="ARBA00022722"/>
    </source>
</evidence>
<keyword evidence="1" id="KW-0378">Hydrolase</keyword>
<reference evidence="3" key="1">
    <citation type="submission" date="2020-06" db="EMBL/GenBank/DDBJ databases">
        <authorList>
            <consortium name="Wellcome Sanger Institute Data Sharing"/>
        </authorList>
    </citation>
    <scope>NUCLEOTIDE SEQUENCE [LARGE SCALE GENOMIC DNA]</scope>
</reference>
<accession>A0A8C5H6N2</accession>
<gene>
    <name evidence="3" type="primary">LOC114471778</name>
</gene>
<protein>
    <submittedName>
        <fullName evidence="3">Uncharacterized LOC114471778</fullName>
    </submittedName>
</protein>
<evidence type="ECO:0000313" key="3">
    <source>
        <dbReference type="Ensembl" id="ENSGWIP00000040303.1"/>
    </source>
</evidence>
<keyword evidence="1" id="KW-0540">Nuclease</keyword>
<reference evidence="3" key="3">
    <citation type="submission" date="2025-09" db="UniProtKB">
        <authorList>
            <consortium name="Ensembl"/>
        </authorList>
    </citation>
    <scope>IDENTIFICATION</scope>
</reference>
<name>A0A8C5H6N2_GOUWI</name>
<reference evidence="3" key="2">
    <citation type="submission" date="2025-08" db="UniProtKB">
        <authorList>
            <consortium name="Ensembl"/>
        </authorList>
    </citation>
    <scope>IDENTIFICATION</scope>
</reference>
<feature type="compositionally biased region" description="Polar residues" evidence="2">
    <location>
        <begin position="662"/>
        <end position="672"/>
    </location>
</feature>
<proteinExistence type="predicted"/>
<feature type="region of interest" description="Disordered" evidence="2">
    <location>
        <begin position="267"/>
        <end position="287"/>
    </location>
</feature>
<feature type="compositionally biased region" description="Low complexity" evidence="2">
    <location>
        <begin position="680"/>
        <end position="691"/>
    </location>
</feature>
<dbReference type="Proteomes" id="UP000694680">
    <property type="component" value="Chromosome 11"/>
</dbReference>
<feature type="region of interest" description="Disordered" evidence="2">
    <location>
        <begin position="662"/>
        <end position="693"/>
    </location>
</feature>
<evidence type="ECO:0000313" key="4">
    <source>
        <dbReference type="Proteomes" id="UP000694680"/>
    </source>
</evidence>
<organism evidence="3 4">
    <name type="scientific">Gouania willdenowi</name>
    <name type="common">Blunt-snouted clingfish</name>
    <name type="synonym">Lepadogaster willdenowi</name>
    <dbReference type="NCBI Taxonomy" id="441366"/>
    <lineage>
        <taxon>Eukaryota</taxon>
        <taxon>Metazoa</taxon>
        <taxon>Chordata</taxon>
        <taxon>Craniata</taxon>
        <taxon>Vertebrata</taxon>
        <taxon>Euteleostomi</taxon>
        <taxon>Actinopterygii</taxon>
        <taxon>Neopterygii</taxon>
        <taxon>Teleostei</taxon>
        <taxon>Neoteleostei</taxon>
        <taxon>Acanthomorphata</taxon>
        <taxon>Ovalentaria</taxon>
        <taxon>Blenniimorphae</taxon>
        <taxon>Blenniiformes</taxon>
        <taxon>Gobiesocoidei</taxon>
        <taxon>Gobiesocidae</taxon>
        <taxon>Gobiesocinae</taxon>
        <taxon>Gouania</taxon>
    </lineage>
</organism>
<dbReference type="PANTHER" id="PTHR11046:SF15">
    <property type="entry name" value="RIBOFLAVIN TRANSPORTER 1 ISOFORM X1"/>
    <property type="match status" value="1"/>
</dbReference>
<sequence>MDDVREYCLNGKAVVIEENLRDDFYWKLLSDLLGPQSGDNLMLKTDSCKNRFLIQVGLLREDKNFSWMVVVDWLKNILPKYQSADFRRLIEIGIVTTLSLGSDSRQSFLESQVNFNFVGPICDSIGVERQHLLEMRDFSEQAKSIDITNGLILELSDFAAREQIAPSVIVPWVRNFNPEFHRNEEPQKAYKTLRSRIKKLKMCYSRLETRSHRRSAVMENMLRTPFELMPSNRPKYLVKKRKVKDENPDILKITIKEEEEAVGISQADSAEMNGGIQEVPQKNKVKESSSLVSKQSFSNKEQHVTLLDIAMLSVQNLSNLYGGKTAACKQISLDLLRNQFRLTSKEHPAMSDFEQKIASLPENVSFAPPVEFLNCNAHFLVDVHDAIEQKIITFEQEIIQSAGQKLGRDKLPKFEKFVNLHESATSRFIHMASDILSPHTVEWKTYRKYWLAFCKEKNNSSRFSLDKTNTLFNYYEAAAGLTHHHKEIALFFSDFSSLNDESPNIILESVTADSSDPVIQSFVCMLAIVYCKIIGPYWQLLKSATEYTLFSQHVLNLYQKFLDWSKDPSTLLEPEESINMFRQHSVHEKLFEGVFHYCGSWHTNRDMIRVNLKRIIKVVAAVAEEHLKDFLPGGVYGKVYYNVMLERCKFSILMLDYPLSEAQSSSDKTPVGSSLEEDSSSSSDSSVDDSSPQTNKHKVWVMLPYPPSTCFYLHFLL</sequence>
<keyword evidence="4" id="KW-1185">Reference proteome</keyword>
<dbReference type="GO" id="GO:0000175">
    <property type="term" value="F:3'-5'-RNA exonuclease activity"/>
    <property type="evidence" value="ECO:0007669"/>
    <property type="project" value="InterPro"/>
</dbReference>
<dbReference type="AlphaFoldDB" id="A0A8C5H6N2"/>
<dbReference type="InterPro" id="IPR022894">
    <property type="entry name" value="Oligoribonuclease"/>
</dbReference>